<reference evidence="1 2" key="1">
    <citation type="journal article" date="2009" name="Mol. Plant Microbe Interact.">
        <title>Complete genome sequence of citrus huanglongbing bacterium, 'Candidatus Liberibacter asiaticus' obtained through metagenomics.</title>
        <authorList>
            <person name="Duan Y."/>
            <person name="Zhou L."/>
            <person name="Hall D.G."/>
            <person name="Li W."/>
            <person name="Doddapaneni H."/>
            <person name="Lin H."/>
            <person name="Liu L."/>
            <person name="Vahling C.M."/>
            <person name="Gabriel D.W."/>
            <person name="Williams K.P."/>
            <person name="Dickerman A."/>
            <person name="Sun Y."/>
            <person name="Gottwald T."/>
        </authorList>
    </citation>
    <scope>NUCLEOTIDE SEQUENCE [LARGE SCALE GENOMIC DNA]</scope>
    <source>
        <strain evidence="2">psy62</strain>
    </source>
</reference>
<protein>
    <submittedName>
        <fullName evidence="1">Uncharacterized protein</fullName>
    </submittedName>
</protein>
<dbReference type="EMBL" id="CP001677">
    <property type="protein sequence ID" value="ACT57138.2"/>
    <property type="molecule type" value="Genomic_DNA"/>
</dbReference>
<proteinExistence type="predicted"/>
<accession>C6XFI5</accession>
<sequence>MLLNILIVNDQIKTISLECEYGRPYNGLGKRLEKYNNQRTQQDGKQIREKYVTQM</sequence>
<gene>
    <name evidence="1" type="ordered locus">CLIBASIA_02760</name>
</gene>
<dbReference type="KEGG" id="las:CLIBASIA_02760"/>
<dbReference type="Proteomes" id="UP000002744">
    <property type="component" value="Chromosome"/>
</dbReference>
<evidence type="ECO:0000313" key="1">
    <source>
        <dbReference type="EMBL" id="ACT57138.2"/>
    </source>
</evidence>
<organism evidence="1 2">
    <name type="scientific">Liberibacter asiaticus (strain psy62)</name>
    <dbReference type="NCBI Taxonomy" id="537021"/>
    <lineage>
        <taxon>Bacteria</taxon>
        <taxon>Pseudomonadati</taxon>
        <taxon>Pseudomonadota</taxon>
        <taxon>Alphaproteobacteria</taxon>
        <taxon>Hyphomicrobiales</taxon>
        <taxon>Rhizobiaceae</taxon>
        <taxon>Liberibacter</taxon>
    </lineage>
</organism>
<dbReference type="AlphaFoldDB" id="C6XFI5"/>
<name>C6XFI5_LIBAP</name>
<evidence type="ECO:0000313" key="2">
    <source>
        <dbReference type="Proteomes" id="UP000002744"/>
    </source>
</evidence>
<reference evidence="1 2" key="2">
    <citation type="journal article" date="2011" name="Appl. Environ. Microbiol.">
        <title>Diversity and plasticity of the intracellular plant pathogen and insect symbiont, 'Candidatus Liberibacter asiaticus', revealed by hyper variable prophage genes with intragenic tandem repeats.</title>
        <authorList>
            <person name="Zhou L."/>
            <person name="Powell C.A."/>
            <person name="Hoffman M.T."/>
            <person name="Li W."/>
            <person name="Fan G."/>
            <person name="Liu B."/>
            <person name="Lin H."/>
            <person name="Duan Y."/>
        </authorList>
    </citation>
    <scope>NUCLEOTIDE SEQUENCE [LARGE SCALE GENOMIC DNA]</scope>
    <source>
        <strain evidence="2">psy62</strain>
    </source>
</reference>
<dbReference type="HOGENOM" id="CLU_3023474_0_0_5"/>